<evidence type="ECO:0000313" key="3">
    <source>
        <dbReference type="Proteomes" id="UP000290567"/>
    </source>
</evidence>
<accession>A0A4P5PD55</accession>
<protein>
    <submittedName>
        <fullName evidence="2">Uncharacterized protein</fullName>
    </submittedName>
</protein>
<proteinExistence type="predicted"/>
<organism evidence="2 3">
    <name type="scientific">Enterococcus florum</name>
    <dbReference type="NCBI Taxonomy" id="2480627"/>
    <lineage>
        <taxon>Bacteria</taxon>
        <taxon>Bacillati</taxon>
        <taxon>Bacillota</taxon>
        <taxon>Bacilli</taxon>
        <taxon>Lactobacillales</taxon>
        <taxon>Enterococcaceae</taxon>
        <taxon>Enterococcus</taxon>
    </lineage>
</organism>
<dbReference type="AlphaFoldDB" id="A0A4P5PD55"/>
<feature type="region of interest" description="Disordered" evidence="1">
    <location>
        <begin position="1"/>
        <end position="31"/>
    </location>
</feature>
<keyword evidence="3" id="KW-1185">Reference proteome</keyword>
<dbReference type="EMBL" id="BJCC01000042">
    <property type="protein sequence ID" value="GCF95836.1"/>
    <property type="molecule type" value="Genomic_DNA"/>
</dbReference>
<gene>
    <name evidence="2" type="ORF">NRIC_37270</name>
</gene>
<evidence type="ECO:0000256" key="1">
    <source>
        <dbReference type="SAM" id="MobiDB-lite"/>
    </source>
</evidence>
<reference evidence="3" key="1">
    <citation type="submission" date="2019-02" db="EMBL/GenBank/DDBJ databases">
        <title>Draft genome sequence of Enterococcus sp. Gos25-1.</title>
        <authorList>
            <person name="Tanaka N."/>
            <person name="Shiwa Y."/>
            <person name="Fujita N."/>
        </authorList>
    </citation>
    <scope>NUCLEOTIDE SEQUENCE [LARGE SCALE GENOMIC DNA]</scope>
    <source>
        <strain evidence="3">Gos25-1</strain>
    </source>
</reference>
<evidence type="ECO:0000313" key="2">
    <source>
        <dbReference type="EMBL" id="GCF95836.1"/>
    </source>
</evidence>
<name>A0A4P5PD55_9ENTE</name>
<sequence length="63" mass="7426">MEEANHFSIYQQRKSDAEPVFGTAKTKSSHEVREGSPDFHFLEKNSHPKLEKRFWVAIFTFKV</sequence>
<comment type="caution">
    <text evidence="2">The sequence shown here is derived from an EMBL/GenBank/DDBJ whole genome shotgun (WGS) entry which is preliminary data.</text>
</comment>
<dbReference type="Proteomes" id="UP000290567">
    <property type="component" value="Unassembled WGS sequence"/>
</dbReference>